<reference evidence="6 7" key="1">
    <citation type="submission" date="2019-03" db="EMBL/GenBank/DDBJ databases">
        <title>Genomics of glacier-inhabiting Cryobacterium strains.</title>
        <authorList>
            <person name="Liu Q."/>
            <person name="Xin Y.-H."/>
        </authorList>
    </citation>
    <scope>NUCLEOTIDE SEQUENCE [LARGE SCALE GENOMIC DNA]</scope>
    <source>
        <strain evidence="6 7">Hh14</strain>
    </source>
</reference>
<dbReference type="Gene3D" id="3.90.76.10">
    <property type="entry name" value="Dipeptide-binding Protein, Domain 1"/>
    <property type="match status" value="1"/>
</dbReference>
<dbReference type="OrthoDB" id="9764591at2"/>
<dbReference type="GO" id="GO:1904680">
    <property type="term" value="F:peptide transmembrane transporter activity"/>
    <property type="evidence" value="ECO:0007669"/>
    <property type="project" value="TreeGrafter"/>
</dbReference>
<feature type="domain" description="Solute-binding protein family 5" evidence="5">
    <location>
        <begin position="83"/>
        <end position="452"/>
    </location>
</feature>
<dbReference type="Gene3D" id="3.10.105.10">
    <property type="entry name" value="Dipeptide-binding Protein, Domain 3"/>
    <property type="match status" value="1"/>
</dbReference>
<protein>
    <submittedName>
        <fullName evidence="6">ABC transporter substrate-binding protein</fullName>
    </submittedName>
</protein>
<dbReference type="PIRSF" id="PIRSF002741">
    <property type="entry name" value="MppA"/>
    <property type="match status" value="1"/>
</dbReference>
<dbReference type="InterPro" id="IPR000914">
    <property type="entry name" value="SBP_5_dom"/>
</dbReference>
<gene>
    <name evidence="6" type="ORF">E3T55_10130</name>
</gene>
<evidence type="ECO:0000256" key="3">
    <source>
        <dbReference type="ARBA" id="ARBA00022448"/>
    </source>
</evidence>
<dbReference type="PANTHER" id="PTHR30290">
    <property type="entry name" value="PERIPLASMIC BINDING COMPONENT OF ABC TRANSPORTER"/>
    <property type="match status" value="1"/>
</dbReference>
<organism evidence="6 7">
    <name type="scientific">Cryobacterium frigoriphilum</name>
    <dbReference type="NCBI Taxonomy" id="1259150"/>
    <lineage>
        <taxon>Bacteria</taxon>
        <taxon>Bacillati</taxon>
        <taxon>Actinomycetota</taxon>
        <taxon>Actinomycetes</taxon>
        <taxon>Micrococcales</taxon>
        <taxon>Microbacteriaceae</taxon>
        <taxon>Cryobacterium</taxon>
    </lineage>
</organism>
<dbReference type="GO" id="GO:0043190">
    <property type="term" value="C:ATP-binding cassette (ABC) transporter complex"/>
    <property type="evidence" value="ECO:0007669"/>
    <property type="project" value="InterPro"/>
</dbReference>
<dbReference type="CDD" id="cd00995">
    <property type="entry name" value="PBP2_NikA_DppA_OppA_like"/>
    <property type="match status" value="1"/>
</dbReference>
<keyword evidence="7" id="KW-1185">Reference proteome</keyword>
<evidence type="ECO:0000256" key="1">
    <source>
        <dbReference type="ARBA" id="ARBA00004196"/>
    </source>
</evidence>
<dbReference type="Proteomes" id="UP000297447">
    <property type="component" value="Unassembled WGS sequence"/>
</dbReference>
<dbReference type="RefSeq" id="WP_134519451.1">
    <property type="nucleotide sequence ID" value="NZ_SOHE01000044.1"/>
</dbReference>
<sequence length="542" mass="57747">MKNRTRAAALAKSAAVLLAATLALTGCGGTGATSDTAQGGVLRIGTMTDVVQFAPLNNVSISDQYIMNQLYPDLFTLELDGTLSPHVAQGYTVSDDGMVLDIELSDEFFWSDGEPITAEDVKFTLDRFVSDKLLHGITIASNLASAEVTSPTELSVTMKSASFGWAQDLARSMKILPQHVFADVPNLAEYPIDAHEDAWVSGGSFTLTGITKGQSYTFERNEGYPLSADGNEAVEGVEFRIYPDLNTMQLALQSGDLDLAAPSIPSSAVTSLASQPNIEVVETTEALNYSKLTFNASSAPLDDVVVRQVISGLIDTDAILTSVLQDRGTHPVGPVLPVYTDYQPDIDEWSFTADEARAELTAAGYTDADGDDYFDGIDLKLLCDQGNANHAKSAQIVRDNLATAGITVSLACSERATSLAAAKTGDFDLYIHKLNQINSPATSLALQYSSANTSGLYYNYVVDAEMDSLIATAAAATTEADNMADTKTAAAYIHDNAYVLPLYVEALSNAYNSSRFTGYLPSGSETFSMVNPYSLSQVVPAT</sequence>
<evidence type="ECO:0000256" key="4">
    <source>
        <dbReference type="ARBA" id="ARBA00022729"/>
    </source>
</evidence>
<keyword evidence="4" id="KW-0732">Signal</keyword>
<accession>A0A4R9A199</accession>
<proteinExistence type="inferred from homology"/>
<dbReference type="GO" id="GO:0015833">
    <property type="term" value="P:peptide transport"/>
    <property type="evidence" value="ECO:0007669"/>
    <property type="project" value="TreeGrafter"/>
</dbReference>
<dbReference type="AlphaFoldDB" id="A0A4R9A199"/>
<evidence type="ECO:0000256" key="2">
    <source>
        <dbReference type="ARBA" id="ARBA00005695"/>
    </source>
</evidence>
<dbReference type="InterPro" id="IPR030678">
    <property type="entry name" value="Peptide/Ni-bd"/>
</dbReference>
<dbReference type="GO" id="GO:0042597">
    <property type="term" value="C:periplasmic space"/>
    <property type="evidence" value="ECO:0007669"/>
    <property type="project" value="UniProtKB-ARBA"/>
</dbReference>
<keyword evidence="3" id="KW-0813">Transport</keyword>
<comment type="caution">
    <text evidence="6">The sequence shown here is derived from an EMBL/GenBank/DDBJ whole genome shotgun (WGS) entry which is preliminary data.</text>
</comment>
<dbReference type="Pfam" id="PF00496">
    <property type="entry name" value="SBP_bac_5"/>
    <property type="match status" value="1"/>
</dbReference>
<dbReference type="InterPro" id="IPR039424">
    <property type="entry name" value="SBP_5"/>
</dbReference>
<dbReference type="PANTHER" id="PTHR30290:SF10">
    <property type="entry name" value="PERIPLASMIC OLIGOPEPTIDE-BINDING PROTEIN-RELATED"/>
    <property type="match status" value="1"/>
</dbReference>
<evidence type="ECO:0000259" key="5">
    <source>
        <dbReference type="Pfam" id="PF00496"/>
    </source>
</evidence>
<comment type="similarity">
    <text evidence="2">Belongs to the bacterial solute-binding protein 5 family.</text>
</comment>
<name>A0A4R9A199_9MICO</name>
<dbReference type="PROSITE" id="PS51257">
    <property type="entry name" value="PROKAR_LIPOPROTEIN"/>
    <property type="match status" value="1"/>
</dbReference>
<dbReference type="GO" id="GO:0030313">
    <property type="term" value="C:cell envelope"/>
    <property type="evidence" value="ECO:0007669"/>
    <property type="project" value="UniProtKB-SubCell"/>
</dbReference>
<dbReference type="EMBL" id="SOHE01000044">
    <property type="protein sequence ID" value="TFD50254.1"/>
    <property type="molecule type" value="Genomic_DNA"/>
</dbReference>
<dbReference type="SUPFAM" id="SSF53850">
    <property type="entry name" value="Periplasmic binding protein-like II"/>
    <property type="match status" value="1"/>
</dbReference>
<evidence type="ECO:0000313" key="6">
    <source>
        <dbReference type="EMBL" id="TFD50254.1"/>
    </source>
</evidence>
<comment type="subcellular location">
    <subcellularLocation>
        <location evidence="1">Cell envelope</location>
    </subcellularLocation>
</comment>
<dbReference type="Gene3D" id="3.40.190.10">
    <property type="entry name" value="Periplasmic binding protein-like II"/>
    <property type="match status" value="1"/>
</dbReference>
<evidence type="ECO:0000313" key="7">
    <source>
        <dbReference type="Proteomes" id="UP000297447"/>
    </source>
</evidence>